<dbReference type="PROSITE" id="PS51257">
    <property type="entry name" value="PROKAR_LIPOPROTEIN"/>
    <property type="match status" value="1"/>
</dbReference>
<keyword evidence="2" id="KW-1185">Reference proteome</keyword>
<evidence type="ECO:0000313" key="1">
    <source>
        <dbReference type="EMBL" id="TFJ99822.1"/>
    </source>
</evidence>
<dbReference type="EMBL" id="QXTE01000303">
    <property type="protein sequence ID" value="TFJ99822.1"/>
    <property type="molecule type" value="Genomic_DNA"/>
</dbReference>
<dbReference type="GO" id="GO:0016757">
    <property type="term" value="F:glycosyltransferase activity"/>
    <property type="evidence" value="ECO:0007669"/>
    <property type="project" value="UniProtKB-KW"/>
</dbReference>
<organism evidence="1 2">
    <name type="scientific">Platysternon megacephalum</name>
    <name type="common">big-headed turtle</name>
    <dbReference type="NCBI Taxonomy" id="55544"/>
    <lineage>
        <taxon>Eukaryota</taxon>
        <taxon>Metazoa</taxon>
        <taxon>Chordata</taxon>
        <taxon>Craniata</taxon>
        <taxon>Vertebrata</taxon>
        <taxon>Euteleostomi</taxon>
        <taxon>Archelosauria</taxon>
        <taxon>Testudinata</taxon>
        <taxon>Testudines</taxon>
        <taxon>Cryptodira</taxon>
        <taxon>Durocryptodira</taxon>
        <taxon>Testudinoidea</taxon>
        <taxon>Platysternidae</taxon>
        <taxon>Platysternon</taxon>
    </lineage>
</organism>
<accession>A0A4D9DXW7</accession>
<comment type="caution">
    <text evidence="1">The sequence shown here is derived from an EMBL/GenBank/DDBJ whole genome shotgun (WGS) entry which is preliminary data.</text>
</comment>
<dbReference type="AlphaFoldDB" id="A0A4D9DXW7"/>
<gene>
    <name evidence="1" type="ORF">DR999_PMT18083</name>
</gene>
<keyword evidence="1" id="KW-0328">Glycosyltransferase</keyword>
<name>A0A4D9DXW7_9SAUR</name>
<sequence>MIVRKSGAKSSGYFNNQTILLHGASLSLACLRLKKSDLQHPHLLCMQIQFGMCPGYLIQVKASLFLAGGGLSQSVSFLEGREGVGIGKSSRMDSGHSSEVKSHVQVEWALAVGHRRRP</sequence>
<reference evidence="1 2" key="1">
    <citation type="submission" date="2019-04" db="EMBL/GenBank/DDBJ databases">
        <title>Draft genome of the big-headed turtle Platysternon megacephalum.</title>
        <authorList>
            <person name="Gong S."/>
        </authorList>
    </citation>
    <scope>NUCLEOTIDE SEQUENCE [LARGE SCALE GENOMIC DNA]</scope>
    <source>
        <strain evidence="1">DO16091913</strain>
        <tissue evidence="1">Muscle</tissue>
    </source>
</reference>
<reference evidence="1 2" key="2">
    <citation type="submission" date="2019-04" db="EMBL/GenBank/DDBJ databases">
        <title>The genome sequence of big-headed turtle.</title>
        <authorList>
            <person name="Gong S."/>
        </authorList>
    </citation>
    <scope>NUCLEOTIDE SEQUENCE [LARGE SCALE GENOMIC DNA]</scope>
    <source>
        <strain evidence="1">DO16091913</strain>
        <tissue evidence="1">Muscle</tissue>
    </source>
</reference>
<proteinExistence type="predicted"/>
<keyword evidence="1" id="KW-0808">Transferase</keyword>
<evidence type="ECO:0000313" key="2">
    <source>
        <dbReference type="Proteomes" id="UP000297703"/>
    </source>
</evidence>
<protein>
    <submittedName>
        <fullName evidence="1">Beta-1,4-galactosyltransferase 3</fullName>
    </submittedName>
</protein>
<dbReference type="Proteomes" id="UP000297703">
    <property type="component" value="Unassembled WGS sequence"/>
</dbReference>